<protein>
    <submittedName>
        <fullName evidence="2">Gem-associated protein 8</fullName>
    </submittedName>
</protein>
<proteinExistence type="predicted"/>
<evidence type="ECO:0000313" key="3">
    <source>
        <dbReference type="Proteomes" id="UP000887458"/>
    </source>
</evidence>
<accession>A0ABQ8JHA0</accession>
<dbReference type="Pfam" id="PF15348">
    <property type="entry name" value="GEMIN8"/>
    <property type="match status" value="1"/>
</dbReference>
<reference evidence="2 3" key="1">
    <citation type="journal article" date="2018" name="J. Allergy Clin. Immunol.">
        <title>High-quality assembly of Dermatophagoides pteronyssinus genome and transcriptome reveals a wide range of novel allergens.</title>
        <authorList>
            <person name="Liu X.Y."/>
            <person name="Yang K.Y."/>
            <person name="Wang M.Q."/>
            <person name="Kwok J.S."/>
            <person name="Zeng X."/>
            <person name="Yang Z."/>
            <person name="Xiao X.J."/>
            <person name="Lau C.P."/>
            <person name="Li Y."/>
            <person name="Huang Z.M."/>
            <person name="Ba J.G."/>
            <person name="Yim A.K."/>
            <person name="Ouyang C.Y."/>
            <person name="Ngai S.M."/>
            <person name="Chan T.F."/>
            <person name="Leung E.L."/>
            <person name="Liu L."/>
            <person name="Liu Z.G."/>
            <person name="Tsui S.K."/>
        </authorList>
    </citation>
    <scope>NUCLEOTIDE SEQUENCE [LARGE SCALE GENOMIC DNA]</scope>
    <source>
        <strain evidence="2">Derp</strain>
    </source>
</reference>
<name>A0ABQ8JHA0_DERPT</name>
<dbReference type="EMBL" id="NJHN03000037">
    <property type="protein sequence ID" value="KAH9421974.1"/>
    <property type="molecule type" value="Genomic_DNA"/>
</dbReference>
<feature type="region of interest" description="Disordered" evidence="1">
    <location>
        <begin position="99"/>
        <end position="118"/>
    </location>
</feature>
<reference evidence="2 3" key="2">
    <citation type="journal article" date="2022" name="Mol. Biol. Evol.">
        <title>Comparative Genomics Reveals Insights into the Divergent Evolution of Astigmatic Mites and Household Pest Adaptations.</title>
        <authorList>
            <person name="Xiong Q."/>
            <person name="Wan A.T."/>
            <person name="Liu X."/>
            <person name="Fung C.S."/>
            <person name="Xiao X."/>
            <person name="Malainual N."/>
            <person name="Hou J."/>
            <person name="Wang L."/>
            <person name="Wang M."/>
            <person name="Yang K.Y."/>
            <person name="Cui Y."/>
            <person name="Leung E.L."/>
            <person name="Nong W."/>
            <person name="Shin S.K."/>
            <person name="Au S.W."/>
            <person name="Jeong K.Y."/>
            <person name="Chew F.T."/>
            <person name="Hui J.H."/>
            <person name="Leung T.F."/>
            <person name="Tungtrongchitr A."/>
            <person name="Zhong N."/>
            <person name="Liu Z."/>
            <person name="Tsui S.K."/>
        </authorList>
    </citation>
    <scope>NUCLEOTIDE SEQUENCE [LARGE SCALE GENOMIC DNA]</scope>
    <source>
        <strain evidence="2">Derp</strain>
    </source>
</reference>
<evidence type="ECO:0000256" key="1">
    <source>
        <dbReference type="SAM" id="MobiDB-lite"/>
    </source>
</evidence>
<gene>
    <name evidence="2" type="primary">GEMIN8</name>
    <name evidence="2" type="ORF">DERP_002264</name>
</gene>
<sequence>MSLPNCYSFYRQHYNHCHKWLQMQGYQGLAIIDHVFPQPNIVTDSQPIDNINNSDEIDSEYLKALEITRRHQRKLKNQRQQDNSDNNFTDYVDISQTESYSIRSKAPDCNSNPDDNSEELTIHDQYQQLLIEMENNLQFNFEKYCDRHQPSFWPVLPIRIQWSSIQ</sequence>
<organism evidence="2 3">
    <name type="scientific">Dermatophagoides pteronyssinus</name>
    <name type="common">European house dust mite</name>
    <dbReference type="NCBI Taxonomy" id="6956"/>
    <lineage>
        <taxon>Eukaryota</taxon>
        <taxon>Metazoa</taxon>
        <taxon>Ecdysozoa</taxon>
        <taxon>Arthropoda</taxon>
        <taxon>Chelicerata</taxon>
        <taxon>Arachnida</taxon>
        <taxon>Acari</taxon>
        <taxon>Acariformes</taxon>
        <taxon>Sarcoptiformes</taxon>
        <taxon>Astigmata</taxon>
        <taxon>Psoroptidia</taxon>
        <taxon>Analgoidea</taxon>
        <taxon>Pyroglyphidae</taxon>
        <taxon>Dermatophagoidinae</taxon>
        <taxon>Dermatophagoides</taxon>
    </lineage>
</organism>
<dbReference type="InterPro" id="IPR034754">
    <property type="entry name" value="GEMIN8"/>
</dbReference>
<evidence type="ECO:0000313" key="2">
    <source>
        <dbReference type="EMBL" id="KAH9421974.1"/>
    </source>
</evidence>
<dbReference type="Proteomes" id="UP000887458">
    <property type="component" value="Unassembled WGS sequence"/>
</dbReference>
<comment type="caution">
    <text evidence="2">The sequence shown here is derived from an EMBL/GenBank/DDBJ whole genome shotgun (WGS) entry which is preliminary data.</text>
</comment>
<keyword evidence="3" id="KW-1185">Reference proteome</keyword>